<evidence type="ECO:0000313" key="2">
    <source>
        <dbReference type="Proteomes" id="UP000887565"/>
    </source>
</evidence>
<sequence length="119" mass="13486">MKLAPDRAIVGVTRDGKLVHLHMDKKQLFLHRHILKRRLCPGPTRLYHTKQALSYFAALYHAAPRSASCPIHTNRRRRTALRHGLSYFAAGYCAALYCAAFLLLDFALLKNICIGLVET</sequence>
<keyword evidence="1" id="KW-1133">Transmembrane helix</keyword>
<keyword evidence="1" id="KW-0812">Transmembrane</keyword>
<organism evidence="2 3">
    <name type="scientific">Romanomermis culicivorax</name>
    <name type="common">Nematode worm</name>
    <dbReference type="NCBI Taxonomy" id="13658"/>
    <lineage>
        <taxon>Eukaryota</taxon>
        <taxon>Metazoa</taxon>
        <taxon>Ecdysozoa</taxon>
        <taxon>Nematoda</taxon>
        <taxon>Enoplea</taxon>
        <taxon>Dorylaimia</taxon>
        <taxon>Mermithida</taxon>
        <taxon>Mermithoidea</taxon>
        <taxon>Mermithidae</taxon>
        <taxon>Romanomermis</taxon>
    </lineage>
</organism>
<dbReference type="Proteomes" id="UP000887565">
    <property type="component" value="Unplaced"/>
</dbReference>
<protein>
    <submittedName>
        <fullName evidence="3">Uncharacterized protein</fullName>
    </submittedName>
</protein>
<accession>A0A915HPC2</accession>
<dbReference type="AlphaFoldDB" id="A0A915HPC2"/>
<name>A0A915HPC2_ROMCU</name>
<reference evidence="3" key="1">
    <citation type="submission" date="2022-11" db="UniProtKB">
        <authorList>
            <consortium name="WormBaseParasite"/>
        </authorList>
    </citation>
    <scope>IDENTIFICATION</scope>
</reference>
<keyword evidence="1" id="KW-0472">Membrane</keyword>
<dbReference type="WBParaSite" id="nRc.2.0.1.t03564-RA">
    <property type="protein sequence ID" value="nRc.2.0.1.t03564-RA"/>
    <property type="gene ID" value="nRc.2.0.1.g03564"/>
</dbReference>
<proteinExistence type="predicted"/>
<evidence type="ECO:0000256" key="1">
    <source>
        <dbReference type="SAM" id="Phobius"/>
    </source>
</evidence>
<feature type="transmembrane region" description="Helical" evidence="1">
    <location>
        <begin position="85"/>
        <end position="109"/>
    </location>
</feature>
<evidence type="ECO:0000313" key="3">
    <source>
        <dbReference type="WBParaSite" id="nRc.2.0.1.t03564-RA"/>
    </source>
</evidence>
<keyword evidence="2" id="KW-1185">Reference proteome</keyword>